<organism evidence="2 3">
    <name type="scientific">Chryseolinea lacunae</name>
    <dbReference type="NCBI Taxonomy" id="2801331"/>
    <lineage>
        <taxon>Bacteria</taxon>
        <taxon>Pseudomonadati</taxon>
        <taxon>Bacteroidota</taxon>
        <taxon>Cytophagia</taxon>
        <taxon>Cytophagales</taxon>
        <taxon>Fulvivirgaceae</taxon>
        <taxon>Chryseolinea</taxon>
    </lineage>
</organism>
<dbReference type="Pfam" id="PF13455">
    <property type="entry name" value="MUG113"/>
    <property type="match status" value="1"/>
</dbReference>
<evidence type="ECO:0000313" key="3">
    <source>
        <dbReference type="Proteomes" id="UP000613030"/>
    </source>
</evidence>
<dbReference type="RefSeq" id="WP_202016308.1">
    <property type="nucleotide sequence ID" value="NZ_JAERRB010000018.1"/>
</dbReference>
<dbReference type="EMBL" id="JAERRB010000018">
    <property type="protein sequence ID" value="MBL0745715.1"/>
    <property type="molecule type" value="Genomic_DNA"/>
</dbReference>
<sequence length="402" mass="46248">MDKDKKLQEIFENDPLGLLNIKPSTSPARNEDERLVASFQEINAFYEKNRRAPEQGGGLQEHQLYSRLKSLRENATKVEILNVHDKYGLLRYEKKEINSLDDIFKDDPLGLLGDDSQGLFDLKHVVPSDIERAEANFVAKRKPCKGFDKYEPLFKDVQKDLSEGKRKLVTFKQENLRPGDFYVHNGILLLLEDVEFEEAVQEFRSGRRVRKDGRTRVIFENGTESNMLYLSLYKALLANGRAVTKNSASVNYEFAETFSMVADTDEEAGYIYILKSKSEKPEIKGIPNLYKIGFSKISVEERIKNAAIEPTYLMADVRIVMAYKCYNMNPQKFELLIHNFFGSACLDIDVFAKDGKRYVPREWFVAPLAIIEEAIHLIISGEVINYRYDVANEIIINKKGHF</sequence>
<dbReference type="SMART" id="SM00974">
    <property type="entry name" value="T5orf172"/>
    <property type="match status" value="1"/>
</dbReference>
<reference evidence="2 3" key="1">
    <citation type="submission" date="2021-01" db="EMBL/GenBank/DDBJ databases">
        <title>Chryseolinea sp. Jin1 Genome sequencing and assembly.</title>
        <authorList>
            <person name="Kim I."/>
        </authorList>
    </citation>
    <scope>NUCLEOTIDE SEQUENCE [LARGE SCALE GENOMIC DNA]</scope>
    <source>
        <strain evidence="2 3">Jin1</strain>
    </source>
</reference>
<accession>A0ABS1L2A9</accession>
<evidence type="ECO:0000313" key="2">
    <source>
        <dbReference type="EMBL" id="MBL0745715.1"/>
    </source>
</evidence>
<protein>
    <submittedName>
        <fullName evidence="2">GIY-YIG nuclease family protein</fullName>
    </submittedName>
</protein>
<name>A0ABS1L2A9_9BACT</name>
<comment type="caution">
    <text evidence="2">The sequence shown here is derived from an EMBL/GenBank/DDBJ whole genome shotgun (WGS) entry which is preliminary data.</text>
</comment>
<evidence type="ECO:0000259" key="1">
    <source>
        <dbReference type="SMART" id="SM00974"/>
    </source>
</evidence>
<dbReference type="InterPro" id="IPR018306">
    <property type="entry name" value="Phage_T5_Orf172_DNA-bd"/>
</dbReference>
<feature type="domain" description="Bacteriophage T5 Orf172 DNA-binding" evidence="1">
    <location>
        <begin position="284"/>
        <end position="378"/>
    </location>
</feature>
<dbReference type="Proteomes" id="UP000613030">
    <property type="component" value="Unassembled WGS sequence"/>
</dbReference>
<gene>
    <name evidence="2" type="ORF">JI741_31065</name>
</gene>
<proteinExistence type="predicted"/>
<keyword evidence="3" id="KW-1185">Reference proteome</keyword>